<comment type="catalytic activity">
    <reaction evidence="7">
        <text>L-tyrosyl-[protein] + ATP = O-(5'-adenylyl)-L-tyrosyl-[protein] + diphosphate</text>
        <dbReference type="Rhea" id="RHEA:54288"/>
        <dbReference type="Rhea" id="RHEA-COMP:10136"/>
        <dbReference type="Rhea" id="RHEA-COMP:13846"/>
        <dbReference type="ChEBI" id="CHEBI:30616"/>
        <dbReference type="ChEBI" id="CHEBI:33019"/>
        <dbReference type="ChEBI" id="CHEBI:46858"/>
        <dbReference type="ChEBI" id="CHEBI:83624"/>
        <dbReference type="EC" id="2.7.7.108"/>
    </reaction>
</comment>
<dbReference type="STRING" id="1346286.SAMN05444362_12015"/>
<dbReference type="GO" id="GO:0070733">
    <property type="term" value="F:AMPylase activity"/>
    <property type="evidence" value="ECO:0007669"/>
    <property type="project" value="UniProtKB-EC"/>
</dbReference>
<sequence>MSNKAKISIRFFDDREVRAIWDEENNKWWFNVVDVVAVLYGQDDYTKANNYWRWLKRKLIKEQNELVSATHGFKFVAPDSKKRLADTLDSDGIISLAKHFPNNKAVKFLDWFTYSDNSIDGQSKKKAYSLFESNLINDAEIGTTKSLRQIHAYIFGGLYDFAGQIRQKNISKGGFQFAVAHFLGNTLKEIEQMPESTFNEIAEKYVEMNIAHPFMEGNGRSTRIWLDLILKKRLKKCVDWSKINKNDYMGAMIESSTDSTKLRSLLKIALTDEIDSREMFMKGIDYSYYYEENE</sequence>
<dbReference type="SMART" id="SM01040">
    <property type="entry name" value="Bro-N"/>
    <property type="match status" value="1"/>
</dbReference>
<dbReference type="PANTHER" id="PTHR39560">
    <property type="entry name" value="PROTEIN ADENYLYLTRANSFERASE FIC-RELATED"/>
    <property type="match status" value="1"/>
</dbReference>
<keyword evidence="1" id="KW-0808">Transferase</keyword>
<evidence type="ECO:0000256" key="5">
    <source>
        <dbReference type="ARBA" id="ARBA00034531"/>
    </source>
</evidence>
<gene>
    <name evidence="9" type="ORF">SAMN05444362_12015</name>
</gene>
<evidence type="ECO:0000256" key="6">
    <source>
        <dbReference type="ARBA" id="ARBA00047939"/>
    </source>
</evidence>
<evidence type="ECO:0000256" key="1">
    <source>
        <dbReference type="ARBA" id="ARBA00022679"/>
    </source>
</evidence>
<keyword evidence="4" id="KW-0067">ATP-binding</keyword>
<dbReference type="OrthoDB" id="9814400at2"/>
<dbReference type="InterPro" id="IPR003812">
    <property type="entry name" value="Fido"/>
</dbReference>
<dbReference type="Gene3D" id="1.10.3290.10">
    <property type="entry name" value="Fido-like domain"/>
    <property type="match status" value="1"/>
</dbReference>
<proteinExistence type="predicted"/>
<keyword evidence="10" id="KW-1185">Reference proteome</keyword>
<name>A0A1M5IJN6_9BACT</name>
<dbReference type="Proteomes" id="UP000184480">
    <property type="component" value="Unassembled WGS sequence"/>
</dbReference>
<evidence type="ECO:0000256" key="7">
    <source>
        <dbReference type="ARBA" id="ARBA00048696"/>
    </source>
</evidence>
<dbReference type="InterPro" id="IPR036597">
    <property type="entry name" value="Fido-like_dom_sf"/>
</dbReference>
<accession>A0A1M5IJN6</accession>
<evidence type="ECO:0000256" key="4">
    <source>
        <dbReference type="ARBA" id="ARBA00022840"/>
    </source>
</evidence>
<dbReference type="NCBIfam" id="NF046029">
    <property type="entry name" value="ProtAdlyltaseNmFic"/>
    <property type="match status" value="1"/>
</dbReference>
<dbReference type="EMBL" id="FQUC01000020">
    <property type="protein sequence ID" value="SHG28564.1"/>
    <property type="molecule type" value="Genomic_DNA"/>
</dbReference>
<keyword evidence="3" id="KW-0547">Nucleotide-binding</keyword>
<reference evidence="10" key="1">
    <citation type="submission" date="2016-11" db="EMBL/GenBank/DDBJ databases">
        <authorList>
            <person name="Varghese N."/>
            <person name="Submissions S."/>
        </authorList>
    </citation>
    <scope>NUCLEOTIDE SEQUENCE [LARGE SCALE GENOMIC DNA]</scope>
    <source>
        <strain evidence="10">DSM 27370</strain>
    </source>
</reference>
<dbReference type="InterPro" id="IPR003497">
    <property type="entry name" value="BRO_N_domain"/>
</dbReference>
<evidence type="ECO:0000256" key="3">
    <source>
        <dbReference type="ARBA" id="ARBA00022741"/>
    </source>
</evidence>
<evidence type="ECO:0000256" key="2">
    <source>
        <dbReference type="ARBA" id="ARBA00022695"/>
    </source>
</evidence>
<dbReference type="Pfam" id="PF02498">
    <property type="entry name" value="Bro-N"/>
    <property type="match status" value="1"/>
</dbReference>
<organism evidence="9 10">
    <name type="scientific">Dysgonomonas macrotermitis</name>
    <dbReference type="NCBI Taxonomy" id="1346286"/>
    <lineage>
        <taxon>Bacteria</taxon>
        <taxon>Pseudomonadati</taxon>
        <taxon>Bacteroidota</taxon>
        <taxon>Bacteroidia</taxon>
        <taxon>Bacteroidales</taxon>
        <taxon>Dysgonomonadaceae</taxon>
        <taxon>Dysgonomonas</taxon>
    </lineage>
</organism>
<comment type="catalytic activity">
    <reaction evidence="6">
        <text>L-threonyl-[protein] + ATP = 3-O-(5'-adenylyl)-L-threonyl-[protein] + diphosphate</text>
        <dbReference type="Rhea" id="RHEA:54292"/>
        <dbReference type="Rhea" id="RHEA-COMP:11060"/>
        <dbReference type="Rhea" id="RHEA-COMP:13847"/>
        <dbReference type="ChEBI" id="CHEBI:30013"/>
        <dbReference type="ChEBI" id="CHEBI:30616"/>
        <dbReference type="ChEBI" id="CHEBI:33019"/>
        <dbReference type="ChEBI" id="CHEBI:138113"/>
        <dbReference type="EC" id="2.7.7.108"/>
    </reaction>
</comment>
<dbReference type="PROSITE" id="PS51459">
    <property type="entry name" value="FIDO"/>
    <property type="match status" value="1"/>
</dbReference>
<evidence type="ECO:0000313" key="10">
    <source>
        <dbReference type="Proteomes" id="UP000184480"/>
    </source>
</evidence>
<evidence type="ECO:0000259" key="8">
    <source>
        <dbReference type="PROSITE" id="PS51459"/>
    </source>
</evidence>
<feature type="domain" description="Fido" evidence="8">
    <location>
        <begin position="142"/>
        <end position="271"/>
    </location>
</feature>
<dbReference type="AlphaFoldDB" id="A0A1M5IJN6"/>
<dbReference type="GO" id="GO:0051302">
    <property type="term" value="P:regulation of cell division"/>
    <property type="evidence" value="ECO:0007669"/>
    <property type="project" value="TreeGrafter"/>
</dbReference>
<dbReference type="SUPFAM" id="SSF140931">
    <property type="entry name" value="Fic-like"/>
    <property type="match status" value="1"/>
</dbReference>
<dbReference type="RefSeq" id="WP_062184418.1">
    <property type="nucleotide sequence ID" value="NZ_BBXL01000027.1"/>
</dbReference>
<protein>
    <recommendedName>
        <fullName evidence="5">protein adenylyltransferase</fullName>
        <ecNumber evidence="5">2.7.7.108</ecNumber>
    </recommendedName>
</protein>
<dbReference type="Pfam" id="PF02661">
    <property type="entry name" value="Fic"/>
    <property type="match status" value="1"/>
</dbReference>
<dbReference type="EC" id="2.7.7.108" evidence="5"/>
<dbReference type="PANTHER" id="PTHR39560:SF1">
    <property type="entry name" value="PROTEIN ADENYLYLTRANSFERASE FIC-RELATED"/>
    <property type="match status" value="1"/>
</dbReference>
<evidence type="ECO:0000313" key="9">
    <source>
        <dbReference type="EMBL" id="SHG28564.1"/>
    </source>
</evidence>
<keyword evidence="2" id="KW-0548">Nucleotidyltransferase</keyword>
<dbReference type="GO" id="GO:0005524">
    <property type="term" value="F:ATP binding"/>
    <property type="evidence" value="ECO:0007669"/>
    <property type="project" value="UniProtKB-KW"/>
</dbReference>